<evidence type="ECO:0000256" key="4">
    <source>
        <dbReference type="ARBA" id="ARBA00022692"/>
    </source>
</evidence>
<evidence type="ECO:0000256" key="3">
    <source>
        <dbReference type="ARBA" id="ARBA00022448"/>
    </source>
</evidence>
<protein>
    <recommendedName>
        <fullName evidence="13">S-adenosylmethionine transporter</fullName>
    </recommendedName>
</protein>
<dbReference type="InterPro" id="IPR023395">
    <property type="entry name" value="MCP_dom_sf"/>
</dbReference>
<dbReference type="InterPro" id="IPR018108">
    <property type="entry name" value="MCP_transmembrane"/>
</dbReference>
<name>A0A9W6ZQS2_9STRA</name>
<dbReference type="EMBL" id="BLQM01000037">
    <property type="protein sequence ID" value="GMH54280.1"/>
    <property type="molecule type" value="Genomic_DNA"/>
</dbReference>
<keyword evidence="4 8" id="KW-0812">Transmembrane</keyword>
<sequence>MSDIFLAALVSGAFAGFAVDVSLYPIDTLKTRLQSPKGFLASGGFTGIYRGLGSVAIGSAPGAALFLRLSKTVKQILKGEGVRNMYNGFGITLMREIPFAFIQFPIYERMKLLVSTYQSEPASPIQSAICGSFGGAIAAAVTTPLDVVKTRLMVGEDIQGVKYTSVGDTVKRIVRDEGRMTLLNGIQPRIMWISIGGFVFFGAYEACKGIVGNVVGSRKREGI</sequence>
<dbReference type="Proteomes" id="UP001162640">
    <property type="component" value="Unassembled WGS sequence"/>
</dbReference>
<evidence type="ECO:0000313" key="11">
    <source>
        <dbReference type="EMBL" id="GMH54280.1"/>
    </source>
</evidence>
<keyword evidence="3 9" id="KW-0813">Transport</keyword>
<evidence type="ECO:0000256" key="10">
    <source>
        <dbReference type="SAM" id="Phobius"/>
    </source>
</evidence>
<keyword evidence="5" id="KW-0677">Repeat</keyword>
<feature type="repeat" description="Solcar" evidence="8">
    <location>
        <begin position="3"/>
        <end position="113"/>
    </location>
</feature>
<dbReference type="SUPFAM" id="SSF103506">
    <property type="entry name" value="Mitochondrial carrier"/>
    <property type="match status" value="1"/>
</dbReference>
<gene>
    <name evidence="11" type="ORF">TL16_g01641</name>
</gene>
<dbReference type="Gene3D" id="1.50.40.10">
    <property type="entry name" value="Mitochondrial carrier domain"/>
    <property type="match status" value="2"/>
</dbReference>
<reference evidence="12" key="1">
    <citation type="journal article" date="2023" name="Commun. Biol.">
        <title>Genome analysis of Parmales, the sister group of diatoms, reveals the evolutionary specialization of diatoms from phago-mixotrophs to photoautotrophs.</title>
        <authorList>
            <person name="Ban H."/>
            <person name="Sato S."/>
            <person name="Yoshikawa S."/>
            <person name="Yamada K."/>
            <person name="Nakamura Y."/>
            <person name="Ichinomiya M."/>
            <person name="Sato N."/>
            <person name="Blanc-Mathieu R."/>
            <person name="Endo H."/>
            <person name="Kuwata A."/>
            <person name="Ogata H."/>
        </authorList>
    </citation>
    <scope>NUCLEOTIDE SEQUENCE [LARGE SCALE GENOMIC DNA]</scope>
</reference>
<evidence type="ECO:0000256" key="5">
    <source>
        <dbReference type="ARBA" id="ARBA00022737"/>
    </source>
</evidence>
<dbReference type="PROSITE" id="PS50920">
    <property type="entry name" value="SOLCAR"/>
    <property type="match status" value="2"/>
</dbReference>
<comment type="caution">
    <text evidence="11">The sequence shown here is derived from an EMBL/GenBank/DDBJ whole genome shotgun (WGS) entry which is preliminary data.</text>
</comment>
<dbReference type="Pfam" id="PF00153">
    <property type="entry name" value="Mito_carr"/>
    <property type="match status" value="2"/>
</dbReference>
<evidence type="ECO:0000256" key="2">
    <source>
        <dbReference type="ARBA" id="ARBA00006375"/>
    </source>
</evidence>
<evidence type="ECO:0000256" key="6">
    <source>
        <dbReference type="ARBA" id="ARBA00022989"/>
    </source>
</evidence>
<feature type="transmembrane region" description="Helical" evidence="10">
    <location>
        <begin position="190"/>
        <end position="211"/>
    </location>
</feature>
<comment type="subcellular location">
    <subcellularLocation>
        <location evidence="1">Membrane</location>
        <topology evidence="1">Multi-pass membrane protein</topology>
    </subcellularLocation>
</comment>
<feature type="repeat" description="Solcar" evidence="8">
    <location>
        <begin position="122"/>
        <end position="210"/>
    </location>
</feature>
<comment type="similarity">
    <text evidence="2 9">Belongs to the mitochondrial carrier (TC 2.A.29) family.</text>
</comment>
<accession>A0A9W6ZQS2</accession>
<dbReference type="AlphaFoldDB" id="A0A9W6ZQS2"/>
<keyword evidence="7 8" id="KW-0472">Membrane</keyword>
<feature type="transmembrane region" description="Helical" evidence="10">
    <location>
        <begin position="47"/>
        <end position="67"/>
    </location>
</feature>
<evidence type="ECO:0000256" key="7">
    <source>
        <dbReference type="ARBA" id="ARBA00023136"/>
    </source>
</evidence>
<evidence type="ECO:0008006" key="13">
    <source>
        <dbReference type="Google" id="ProtNLM"/>
    </source>
</evidence>
<dbReference type="PANTHER" id="PTHR45667">
    <property type="entry name" value="S-ADENOSYLMETHIONINE MITOCHONDRIAL CARRIER PROTEIN"/>
    <property type="match status" value="1"/>
</dbReference>
<evidence type="ECO:0000256" key="9">
    <source>
        <dbReference type="RuleBase" id="RU000488"/>
    </source>
</evidence>
<keyword evidence="6 10" id="KW-1133">Transmembrane helix</keyword>
<proteinExistence type="inferred from homology"/>
<organism evidence="11 12">
    <name type="scientific">Triparma laevis f. inornata</name>
    <dbReference type="NCBI Taxonomy" id="1714386"/>
    <lineage>
        <taxon>Eukaryota</taxon>
        <taxon>Sar</taxon>
        <taxon>Stramenopiles</taxon>
        <taxon>Ochrophyta</taxon>
        <taxon>Bolidophyceae</taxon>
        <taxon>Parmales</taxon>
        <taxon>Triparmaceae</taxon>
        <taxon>Triparma</taxon>
    </lineage>
</organism>
<evidence type="ECO:0000313" key="12">
    <source>
        <dbReference type="Proteomes" id="UP001162640"/>
    </source>
</evidence>
<evidence type="ECO:0000256" key="8">
    <source>
        <dbReference type="PROSITE-ProRule" id="PRU00282"/>
    </source>
</evidence>
<dbReference type="GO" id="GO:0016020">
    <property type="term" value="C:membrane"/>
    <property type="evidence" value="ECO:0007669"/>
    <property type="project" value="UniProtKB-SubCell"/>
</dbReference>
<evidence type="ECO:0000256" key="1">
    <source>
        <dbReference type="ARBA" id="ARBA00004141"/>
    </source>
</evidence>